<comment type="caution">
    <text evidence="3">The sequence shown here is derived from an EMBL/GenBank/DDBJ whole genome shotgun (WGS) entry which is preliminary data.</text>
</comment>
<evidence type="ECO:0000313" key="4">
    <source>
        <dbReference type="Proteomes" id="UP000749559"/>
    </source>
</evidence>
<feature type="non-terminal residue" evidence="3">
    <location>
        <position position="1"/>
    </location>
</feature>
<accession>A0A8S4N5X5</accession>
<sequence length="109" mass="12218">ALVMLIACIVFGVGANDRAWMPRPDQNYFSWSFGFYIISMFFSVFAGPPILMHAMQVRRDAPKERPELYAMEQFGYSQTGSMPSVAGTAMSKVSKASTPYPMGPNMNRY</sequence>
<reference evidence="3" key="1">
    <citation type="submission" date="2022-03" db="EMBL/GenBank/DDBJ databases">
        <authorList>
            <person name="Martin C."/>
        </authorList>
    </citation>
    <scope>NUCLEOTIDE SEQUENCE</scope>
</reference>
<evidence type="ECO:0000256" key="1">
    <source>
        <dbReference type="SAM" id="Phobius"/>
    </source>
</evidence>
<dbReference type="OrthoDB" id="6140671at2759"/>
<dbReference type="Gene3D" id="1.20.140.150">
    <property type="match status" value="1"/>
</dbReference>
<dbReference type="Proteomes" id="UP000749559">
    <property type="component" value="Unassembled WGS sequence"/>
</dbReference>
<gene>
    <name evidence="3" type="ORF">OFUS_LOCUS3432</name>
</gene>
<feature type="chain" id="PRO_5035822450" evidence="2">
    <location>
        <begin position="16"/>
        <end position="109"/>
    </location>
</feature>
<keyword evidence="1" id="KW-0812">Transmembrane</keyword>
<evidence type="ECO:0000256" key="2">
    <source>
        <dbReference type="SAM" id="SignalP"/>
    </source>
</evidence>
<dbReference type="EMBL" id="CAIIXF020000001">
    <property type="protein sequence ID" value="CAH1776238.1"/>
    <property type="molecule type" value="Genomic_DNA"/>
</dbReference>
<dbReference type="PANTHER" id="PTHR21284:SF12">
    <property type="entry name" value="EG:80H7.2 PROTEIN"/>
    <property type="match status" value="1"/>
</dbReference>
<keyword evidence="1" id="KW-0472">Membrane</keyword>
<dbReference type="AlphaFoldDB" id="A0A8S4N5X5"/>
<protein>
    <submittedName>
        <fullName evidence="3">Uncharacterized protein</fullName>
    </submittedName>
</protein>
<proteinExistence type="predicted"/>
<keyword evidence="1" id="KW-1133">Transmembrane helix</keyword>
<organism evidence="3 4">
    <name type="scientific">Owenia fusiformis</name>
    <name type="common">Polychaete worm</name>
    <dbReference type="NCBI Taxonomy" id="6347"/>
    <lineage>
        <taxon>Eukaryota</taxon>
        <taxon>Metazoa</taxon>
        <taxon>Spiralia</taxon>
        <taxon>Lophotrochozoa</taxon>
        <taxon>Annelida</taxon>
        <taxon>Polychaeta</taxon>
        <taxon>Sedentaria</taxon>
        <taxon>Canalipalpata</taxon>
        <taxon>Sabellida</taxon>
        <taxon>Oweniida</taxon>
        <taxon>Oweniidae</taxon>
        <taxon>Owenia</taxon>
    </lineage>
</organism>
<feature type="transmembrane region" description="Helical" evidence="1">
    <location>
        <begin position="31"/>
        <end position="51"/>
    </location>
</feature>
<evidence type="ECO:0000313" key="3">
    <source>
        <dbReference type="EMBL" id="CAH1776238.1"/>
    </source>
</evidence>
<keyword evidence="4" id="KW-1185">Reference proteome</keyword>
<keyword evidence="2" id="KW-0732">Signal</keyword>
<dbReference type="PANTHER" id="PTHR21284">
    <property type="entry name" value="EG:80H7.2 PROTEIN"/>
    <property type="match status" value="1"/>
</dbReference>
<name>A0A8S4N5X5_OWEFU</name>
<feature type="signal peptide" evidence="2">
    <location>
        <begin position="1"/>
        <end position="15"/>
    </location>
</feature>